<keyword evidence="1 3" id="KW-0732">Signal</keyword>
<evidence type="ECO:0000256" key="3">
    <source>
        <dbReference type="SAM" id="SignalP"/>
    </source>
</evidence>
<dbReference type="RefSeq" id="WP_011387773.1">
    <property type="nucleotide sequence ID" value="NC_007643.1"/>
</dbReference>
<evidence type="ECO:0000259" key="4">
    <source>
        <dbReference type="Pfam" id="PF03968"/>
    </source>
</evidence>
<proteinExistence type="predicted"/>
<organism evidence="5 6">
    <name type="scientific">Rhodospirillum rubrum (strain ATCC 11170 / ATH 1.1.1 / DSM 467 / LMG 4362 / NCIMB 8255 / S1)</name>
    <dbReference type="NCBI Taxonomy" id="269796"/>
    <lineage>
        <taxon>Bacteria</taxon>
        <taxon>Pseudomonadati</taxon>
        <taxon>Pseudomonadota</taxon>
        <taxon>Alphaproteobacteria</taxon>
        <taxon>Rhodospirillales</taxon>
        <taxon>Rhodospirillaceae</taxon>
        <taxon>Rhodospirillum</taxon>
    </lineage>
</organism>
<dbReference type="Pfam" id="PF03968">
    <property type="entry name" value="LptD_N"/>
    <property type="match status" value="1"/>
</dbReference>
<dbReference type="AlphaFoldDB" id="Q2RYH8"/>
<feature type="region of interest" description="Disordered" evidence="2">
    <location>
        <begin position="301"/>
        <end position="323"/>
    </location>
</feature>
<feature type="region of interest" description="Disordered" evidence="2">
    <location>
        <begin position="199"/>
        <end position="220"/>
    </location>
</feature>
<evidence type="ECO:0000313" key="5">
    <source>
        <dbReference type="EMBL" id="ABC20817.1"/>
    </source>
</evidence>
<dbReference type="EnsemblBacteria" id="ABC20817">
    <property type="protein sequence ID" value="ABC20817"/>
    <property type="gene ID" value="Rru_A0012"/>
</dbReference>
<dbReference type="GO" id="GO:0030288">
    <property type="term" value="C:outer membrane-bounded periplasmic space"/>
    <property type="evidence" value="ECO:0007669"/>
    <property type="project" value="TreeGrafter"/>
</dbReference>
<sequence length="323" mass="33591">MTHAAPAFPPSPTAGSRLIRALGVAALLVLAPTAAGAQTAGGQPLEVYADDGIEWRRDEAVYIANGNAAAIQGDSEVRADRLLARYRTDASAGAESSDTGGGDIYRMEAHGNVRILLTDRTITGTDAVRDLDRKVMWLTGDNLKMESASDIVTADDSLEYWEERNLAVARGNATSRQIASRQTITADVLTAYFKDASTPKTAGSAKGKPATSKSGAGLAAPAEGSNIKVMTAVGNVVVVTPNEVIRGDEATYDPTSGQATVLGAVRITTEGEQLNGTRATVNMKTGVSRLFGDGQDRARALFKPSANGNGERKGLIGGQGGTK</sequence>
<evidence type="ECO:0000256" key="1">
    <source>
        <dbReference type="ARBA" id="ARBA00022729"/>
    </source>
</evidence>
<reference evidence="5 6" key="1">
    <citation type="journal article" date="2011" name="Stand. Genomic Sci.">
        <title>Complete genome sequence of Rhodospirillum rubrum type strain (S1).</title>
        <authorList>
            <person name="Munk A.C."/>
            <person name="Copeland A."/>
            <person name="Lucas S."/>
            <person name="Lapidus A."/>
            <person name="Del Rio T.G."/>
            <person name="Barry K."/>
            <person name="Detter J.C."/>
            <person name="Hammon N."/>
            <person name="Israni S."/>
            <person name="Pitluck S."/>
            <person name="Brettin T."/>
            <person name="Bruce D."/>
            <person name="Han C."/>
            <person name="Tapia R."/>
            <person name="Gilna P."/>
            <person name="Schmutz J."/>
            <person name="Larimer F."/>
            <person name="Land M."/>
            <person name="Kyrpides N.C."/>
            <person name="Mavromatis K."/>
            <person name="Richardson P."/>
            <person name="Rohde M."/>
            <person name="Goker M."/>
            <person name="Klenk H.P."/>
            <person name="Zhang Y."/>
            <person name="Roberts G.P."/>
            <person name="Reslewic S."/>
            <person name="Schwartz D.C."/>
        </authorList>
    </citation>
    <scope>NUCLEOTIDE SEQUENCE [LARGE SCALE GENOMIC DNA]</scope>
    <source>
        <strain evidence="6">ATCC 11170 / ATH 1.1.1 / DSM 467 / LMG 4362 / NCIMB 8255 / S1</strain>
    </source>
</reference>
<dbReference type="STRING" id="269796.Rru_A0012"/>
<name>Q2RYH8_RHORT</name>
<dbReference type="PANTHER" id="PTHR36504">
    <property type="entry name" value="LIPOPOLYSACCHARIDE EXPORT SYSTEM PROTEIN LPTA"/>
    <property type="match status" value="1"/>
</dbReference>
<dbReference type="Gene3D" id="2.60.450.10">
    <property type="entry name" value="Lipopolysaccharide (LPS) transport protein A like domain"/>
    <property type="match status" value="2"/>
</dbReference>
<keyword evidence="6" id="KW-1185">Reference proteome</keyword>
<dbReference type="PATRIC" id="fig|269796.9.peg.59"/>
<dbReference type="eggNOG" id="COG1934">
    <property type="taxonomic scope" value="Bacteria"/>
</dbReference>
<feature type="chain" id="PRO_5004215127" description="Organic solvent tolerance-like N-terminal domain-containing protein" evidence="3">
    <location>
        <begin position="38"/>
        <end position="323"/>
    </location>
</feature>
<dbReference type="PANTHER" id="PTHR36504:SF1">
    <property type="entry name" value="LIPOPOLYSACCHARIDE EXPORT SYSTEM PROTEIN LPTA"/>
    <property type="match status" value="1"/>
</dbReference>
<protein>
    <recommendedName>
        <fullName evidence="4">Organic solvent tolerance-like N-terminal domain-containing protein</fullName>
    </recommendedName>
</protein>
<dbReference type="EMBL" id="CP000230">
    <property type="protein sequence ID" value="ABC20817.1"/>
    <property type="molecule type" value="Genomic_DNA"/>
</dbReference>
<feature type="signal peptide" evidence="3">
    <location>
        <begin position="1"/>
        <end position="37"/>
    </location>
</feature>
<evidence type="ECO:0000313" key="6">
    <source>
        <dbReference type="Proteomes" id="UP000001929"/>
    </source>
</evidence>
<dbReference type="KEGG" id="rru:Rru_A0012"/>
<dbReference type="GO" id="GO:0009279">
    <property type="term" value="C:cell outer membrane"/>
    <property type="evidence" value="ECO:0007669"/>
    <property type="project" value="TreeGrafter"/>
</dbReference>
<gene>
    <name evidence="5" type="ordered locus">Rru_A0012</name>
</gene>
<dbReference type="GO" id="GO:0015920">
    <property type="term" value="P:lipopolysaccharide transport"/>
    <property type="evidence" value="ECO:0007669"/>
    <property type="project" value="TreeGrafter"/>
</dbReference>
<dbReference type="InterPro" id="IPR005653">
    <property type="entry name" value="OstA-like_N"/>
</dbReference>
<evidence type="ECO:0000256" key="2">
    <source>
        <dbReference type="SAM" id="MobiDB-lite"/>
    </source>
</evidence>
<dbReference type="Proteomes" id="UP000001929">
    <property type="component" value="Chromosome"/>
</dbReference>
<dbReference type="HOGENOM" id="CLU_043785_0_0_5"/>
<feature type="domain" description="Organic solvent tolerance-like N-terminal" evidence="4">
    <location>
        <begin position="156"/>
        <end position="286"/>
    </location>
</feature>
<accession>Q2RYH8</accession>
<dbReference type="GO" id="GO:0017089">
    <property type="term" value="F:glycolipid transfer activity"/>
    <property type="evidence" value="ECO:0007669"/>
    <property type="project" value="TreeGrafter"/>
</dbReference>
<dbReference type="InterPro" id="IPR052037">
    <property type="entry name" value="LPS_export_LptA"/>
</dbReference>